<gene>
    <name evidence="2" type="ORF">DLJ46_10875</name>
</gene>
<dbReference type="OrthoDB" id="9796770at2"/>
<evidence type="ECO:0000313" key="2">
    <source>
        <dbReference type="EMBL" id="PWU48786.1"/>
    </source>
</evidence>
<protein>
    <recommendedName>
        <fullName evidence="1">AB hydrolase-1 domain-containing protein</fullName>
    </recommendedName>
</protein>
<keyword evidence="3" id="KW-1185">Reference proteome</keyword>
<sequence>MGLFPHRDAEIFYEIHGSGPPLLLIPGGPGVSAVYQALDSQLADRWTVITYDLPGHGRSSGPRDRDNTVSDQADLAAQLLDHVAGGRSTVFGTSYGAVIAVDLLTRHPSLVQALIVHEPIMIELLTDAPTWRTFFDQITHADDTEAAFAQFMTAVHAGSGPGEGFIPPAIPPFSGGTEERAFSLRHELPHAVSYLPNIARLARTGAPIAVLAGVASDSTFYGQSARELARRLNIPCTPITGGHLGHFMQPVSFATTLRQVMADLTGSPA</sequence>
<reference evidence="3" key="1">
    <citation type="submission" date="2018-05" db="EMBL/GenBank/DDBJ databases">
        <title>Micromonospora globispora sp. nov. and Micromonospora rugosa sp. nov., isolated from marine sediment.</title>
        <authorList>
            <person name="Carro L."/>
            <person name="Aysel V."/>
            <person name="Cetin D."/>
            <person name="Igual J.M."/>
            <person name="Klenk H.-P."/>
            <person name="Trujillo M.E."/>
            <person name="Sahin N."/>
        </authorList>
    </citation>
    <scope>NUCLEOTIDE SEQUENCE [LARGE SCALE GENOMIC DNA]</scope>
    <source>
        <strain evidence="3">S2904</strain>
    </source>
</reference>
<dbReference type="Proteomes" id="UP000245683">
    <property type="component" value="Unassembled WGS sequence"/>
</dbReference>
<proteinExistence type="predicted"/>
<comment type="caution">
    <text evidence="2">The sequence shown here is derived from an EMBL/GenBank/DDBJ whole genome shotgun (WGS) entry which is preliminary data.</text>
</comment>
<dbReference type="SUPFAM" id="SSF53474">
    <property type="entry name" value="alpha/beta-Hydrolases"/>
    <property type="match status" value="1"/>
</dbReference>
<dbReference type="InterPro" id="IPR000073">
    <property type="entry name" value="AB_hydrolase_1"/>
</dbReference>
<evidence type="ECO:0000259" key="1">
    <source>
        <dbReference type="Pfam" id="PF00561"/>
    </source>
</evidence>
<dbReference type="GO" id="GO:0004806">
    <property type="term" value="F:triacylglycerol lipase activity"/>
    <property type="evidence" value="ECO:0007669"/>
    <property type="project" value="TreeGrafter"/>
</dbReference>
<dbReference type="RefSeq" id="WP_109944536.1">
    <property type="nucleotide sequence ID" value="NZ_QGGF01000071.1"/>
</dbReference>
<evidence type="ECO:0000313" key="3">
    <source>
        <dbReference type="Proteomes" id="UP000245683"/>
    </source>
</evidence>
<dbReference type="AlphaFoldDB" id="A0A317K7H4"/>
<dbReference type="PANTHER" id="PTHR43433">
    <property type="entry name" value="HYDROLASE, ALPHA/BETA FOLD FAMILY PROTEIN"/>
    <property type="match status" value="1"/>
</dbReference>
<dbReference type="Pfam" id="PF00561">
    <property type="entry name" value="Abhydrolase_1"/>
    <property type="match status" value="1"/>
</dbReference>
<dbReference type="InterPro" id="IPR050471">
    <property type="entry name" value="AB_hydrolase"/>
</dbReference>
<dbReference type="GO" id="GO:0046503">
    <property type="term" value="P:glycerolipid catabolic process"/>
    <property type="evidence" value="ECO:0007669"/>
    <property type="project" value="TreeGrafter"/>
</dbReference>
<dbReference type="PANTHER" id="PTHR43433:SF5">
    <property type="entry name" value="AB HYDROLASE-1 DOMAIN-CONTAINING PROTEIN"/>
    <property type="match status" value="1"/>
</dbReference>
<feature type="domain" description="AB hydrolase-1" evidence="1">
    <location>
        <begin position="20"/>
        <end position="231"/>
    </location>
</feature>
<accession>A0A317K7H4</accession>
<name>A0A317K7H4_9ACTN</name>
<dbReference type="InterPro" id="IPR029058">
    <property type="entry name" value="AB_hydrolase_fold"/>
</dbReference>
<dbReference type="EMBL" id="QGSV01000151">
    <property type="protein sequence ID" value="PWU48786.1"/>
    <property type="molecule type" value="Genomic_DNA"/>
</dbReference>
<organism evidence="2 3">
    <name type="scientific">Micromonospora globispora</name>
    <dbReference type="NCBI Taxonomy" id="1450148"/>
    <lineage>
        <taxon>Bacteria</taxon>
        <taxon>Bacillati</taxon>
        <taxon>Actinomycetota</taxon>
        <taxon>Actinomycetes</taxon>
        <taxon>Micromonosporales</taxon>
        <taxon>Micromonosporaceae</taxon>
        <taxon>Micromonospora</taxon>
    </lineage>
</organism>
<dbReference type="Gene3D" id="3.40.50.1820">
    <property type="entry name" value="alpha/beta hydrolase"/>
    <property type="match status" value="1"/>
</dbReference>